<dbReference type="GO" id="GO:0007030">
    <property type="term" value="P:Golgi organization"/>
    <property type="evidence" value="ECO:0007669"/>
    <property type="project" value="TreeGrafter"/>
</dbReference>
<dbReference type="EMBL" id="SRRM01000006">
    <property type="protein sequence ID" value="TKY88988.1"/>
    <property type="molecule type" value="Genomic_DNA"/>
</dbReference>
<evidence type="ECO:0000313" key="1">
    <source>
        <dbReference type="EMBL" id="TKY88988.1"/>
    </source>
</evidence>
<accession>A0A4U7KZS5</accession>
<dbReference type="RefSeq" id="XP_029740973.1">
    <property type="nucleotide sequence ID" value="XM_029882828.1"/>
</dbReference>
<dbReference type="InterPro" id="IPR008551">
    <property type="entry name" value="TANGO2"/>
</dbReference>
<dbReference type="GO" id="GO:0009306">
    <property type="term" value="P:protein secretion"/>
    <property type="evidence" value="ECO:0007669"/>
    <property type="project" value="TreeGrafter"/>
</dbReference>
<keyword evidence="2" id="KW-1185">Reference proteome</keyword>
<dbReference type="PANTHER" id="PTHR17985:SF8">
    <property type="entry name" value="TRANSPORT AND GOLGI ORGANIZATION PROTEIN 2 HOMOLOG"/>
    <property type="match status" value="1"/>
</dbReference>
<evidence type="ECO:0000313" key="2">
    <source>
        <dbReference type="Proteomes" id="UP000306050"/>
    </source>
</evidence>
<dbReference type="KEGG" id="sgra:EX895_002229"/>
<gene>
    <name evidence="1" type="ORF">EX895_002229</name>
</gene>
<dbReference type="AlphaFoldDB" id="A0A4U7KZS5"/>
<reference evidence="1 2" key="1">
    <citation type="submission" date="2019-05" db="EMBL/GenBank/DDBJ databases">
        <title>Sporisorium graminicola CBS 10092 draft sequencing and annotation.</title>
        <authorList>
            <person name="Solano-Gonzalez S."/>
            <person name="Caddick M.X."/>
            <person name="Darby A."/>
        </authorList>
    </citation>
    <scope>NUCLEOTIDE SEQUENCE [LARGE SCALE GENOMIC DNA]</scope>
    <source>
        <strain evidence="1 2">CBS 10092</strain>
    </source>
</reference>
<name>A0A4U7KZS5_9BASI</name>
<dbReference type="OrthoDB" id="191601at2759"/>
<proteinExistence type="predicted"/>
<organism evidence="1 2">
    <name type="scientific">Sporisorium graminicola</name>
    <dbReference type="NCBI Taxonomy" id="280036"/>
    <lineage>
        <taxon>Eukaryota</taxon>
        <taxon>Fungi</taxon>
        <taxon>Dikarya</taxon>
        <taxon>Basidiomycota</taxon>
        <taxon>Ustilaginomycotina</taxon>
        <taxon>Ustilaginomycetes</taxon>
        <taxon>Ustilaginales</taxon>
        <taxon>Ustilaginaceae</taxon>
        <taxon>Sporisorium</taxon>
    </lineage>
</organism>
<evidence type="ECO:0008006" key="3">
    <source>
        <dbReference type="Google" id="ProtNLM"/>
    </source>
</evidence>
<dbReference type="Pfam" id="PF05742">
    <property type="entry name" value="TANGO2"/>
    <property type="match status" value="1"/>
</dbReference>
<dbReference type="GO" id="GO:0005794">
    <property type="term" value="C:Golgi apparatus"/>
    <property type="evidence" value="ECO:0007669"/>
    <property type="project" value="TreeGrafter"/>
</dbReference>
<dbReference type="PANTHER" id="PTHR17985">
    <property type="entry name" value="SER/THR-RICH PROTEIN T10 IN DGCR REGION"/>
    <property type="match status" value="1"/>
</dbReference>
<dbReference type="Proteomes" id="UP000306050">
    <property type="component" value="Chromosome SGRAM_13"/>
</dbReference>
<sequence length="331" mass="35974">MCVIFWTVDDPHYDLVIASNRDEFLSRPTLAAEWHSFEPLSLSSATTPFSAQHNILSARDATGGGTWLGITRQGAFATLTNFTELSAPLPEGMDAFESRGSLVRDWLVSQSQSQGEVRKKGLEEVRGEIRAYLETVEDKLERFPGFNLLVGALSTHGAVVGYITNRTPDGRVAKDRKADIFLPQASAPTTAPPGGMSNSVLTQPWAKVLSGSTAFRSILSASPTQHHLVEHLFDLLWTSSDPKPTQRSELRNSVLISPLELPTVAAADGNRDWYATRTSTVILVGKDGSAKLVERDTFQVVGFEAALVNGPEGSGAFAGRDGGQRVFEWQM</sequence>
<protein>
    <recommendedName>
        <fullName evidence="3">DUF833-domain-containing protein</fullName>
    </recommendedName>
</protein>
<comment type="caution">
    <text evidence="1">The sequence shown here is derived from an EMBL/GenBank/DDBJ whole genome shotgun (WGS) entry which is preliminary data.</text>
</comment>
<dbReference type="GeneID" id="40725124"/>